<proteinExistence type="predicted"/>
<dbReference type="EMBL" id="GGEC01068994">
    <property type="protein sequence ID" value="MBX49478.1"/>
    <property type="molecule type" value="Transcribed_RNA"/>
</dbReference>
<accession>A0A2P2P407</accession>
<reference evidence="1" key="1">
    <citation type="submission" date="2018-02" db="EMBL/GenBank/DDBJ databases">
        <title>Rhizophora mucronata_Transcriptome.</title>
        <authorList>
            <person name="Meera S.P."/>
            <person name="Sreeshan A."/>
            <person name="Augustine A."/>
        </authorList>
    </citation>
    <scope>NUCLEOTIDE SEQUENCE</scope>
    <source>
        <tissue evidence="1">Leaf</tissue>
    </source>
</reference>
<name>A0A2P2P407_RHIMU</name>
<dbReference type="AlphaFoldDB" id="A0A2P2P407"/>
<organism evidence="1">
    <name type="scientific">Rhizophora mucronata</name>
    <name type="common">Asiatic mangrove</name>
    <dbReference type="NCBI Taxonomy" id="61149"/>
    <lineage>
        <taxon>Eukaryota</taxon>
        <taxon>Viridiplantae</taxon>
        <taxon>Streptophyta</taxon>
        <taxon>Embryophyta</taxon>
        <taxon>Tracheophyta</taxon>
        <taxon>Spermatophyta</taxon>
        <taxon>Magnoliopsida</taxon>
        <taxon>eudicotyledons</taxon>
        <taxon>Gunneridae</taxon>
        <taxon>Pentapetalae</taxon>
        <taxon>rosids</taxon>
        <taxon>fabids</taxon>
        <taxon>Malpighiales</taxon>
        <taxon>Rhizophoraceae</taxon>
        <taxon>Rhizophora</taxon>
    </lineage>
</organism>
<evidence type="ECO:0000313" key="1">
    <source>
        <dbReference type="EMBL" id="MBX49478.1"/>
    </source>
</evidence>
<sequence length="26" mass="3138">MKSVEELRCVVQPLQLFNFPFPLSWE</sequence>
<protein>
    <submittedName>
        <fullName evidence="1">Uncharacterized protein</fullName>
    </submittedName>
</protein>